<dbReference type="Proteomes" id="UP000308600">
    <property type="component" value="Unassembled WGS sequence"/>
</dbReference>
<evidence type="ECO:0000313" key="1">
    <source>
        <dbReference type="EMBL" id="TFK69246.1"/>
    </source>
</evidence>
<feature type="non-terminal residue" evidence="1">
    <location>
        <position position="1"/>
    </location>
</feature>
<reference evidence="1 2" key="1">
    <citation type="journal article" date="2019" name="Nat. Ecol. Evol.">
        <title>Megaphylogeny resolves global patterns of mushroom evolution.</title>
        <authorList>
            <person name="Varga T."/>
            <person name="Krizsan K."/>
            <person name="Foldi C."/>
            <person name="Dima B."/>
            <person name="Sanchez-Garcia M."/>
            <person name="Sanchez-Ramirez S."/>
            <person name="Szollosi G.J."/>
            <person name="Szarkandi J.G."/>
            <person name="Papp V."/>
            <person name="Albert L."/>
            <person name="Andreopoulos W."/>
            <person name="Angelini C."/>
            <person name="Antonin V."/>
            <person name="Barry K.W."/>
            <person name="Bougher N.L."/>
            <person name="Buchanan P."/>
            <person name="Buyck B."/>
            <person name="Bense V."/>
            <person name="Catcheside P."/>
            <person name="Chovatia M."/>
            <person name="Cooper J."/>
            <person name="Damon W."/>
            <person name="Desjardin D."/>
            <person name="Finy P."/>
            <person name="Geml J."/>
            <person name="Haridas S."/>
            <person name="Hughes K."/>
            <person name="Justo A."/>
            <person name="Karasinski D."/>
            <person name="Kautmanova I."/>
            <person name="Kiss B."/>
            <person name="Kocsube S."/>
            <person name="Kotiranta H."/>
            <person name="LaButti K.M."/>
            <person name="Lechner B.E."/>
            <person name="Liimatainen K."/>
            <person name="Lipzen A."/>
            <person name="Lukacs Z."/>
            <person name="Mihaltcheva S."/>
            <person name="Morgado L.N."/>
            <person name="Niskanen T."/>
            <person name="Noordeloos M.E."/>
            <person name="Ohm R.A."/>
            <person name="Ortiz-Santana B."/>
            <person name="Ovrebo C."/>
            <person name="Racz N."/>
            <person name="Riley R."/>
            <person name="Savchenko A."/>
            <person name="Shiryaev A."/>
            <person name="Soop K."/>
            <person name="Spirin V."/>
            <person name="Szebenyi C."/>
            <person name="Tomsovsky M."/>
            <person name="Tulloss R.E."/>
            <person name="Uehling J."/>
            <person name="Grigoriev I.V."/>
            <person name="Vagvolgyi C."/>
            <person name="Papp T."/>
            <person name="Martin F.M."/>
            <person name="Miettinen O."/>
            <person name="Hibbett D.S."/>
            <person name="Nagy L.G."/>
        </authorList>
    </citation>
    <scope>NUCLEOTIDE SEQUENCE [LARGE SCALE GENOMIC DNA]</scope>
    <source>
        <strain evidence="1 2">NL-1719</strain>
    </source>
</reference>
<dbReference type="EMBL" id="ML208334">
    <property type="protein sequence ID" value="TFK69246.1"/>
    <property type="molecule type" value="Genomic_DNA"/>
</dbReference>
<protein>
    <submittedName>
        <fullName evidence="1">Beta-lactamase/transpeptidase-like protein</fullName>
    </submittedName>
</protein>
<accession>A0ACD3AU30</accession>
<proteinExistence type="predicted"/>
<organism evidence="1 2">
    <name type="scientific">Pluteus cervinus</name>
    <dbReference type="NCBI Taxonomy" id="181527"/>
    <lineage>
        <taxon>Eukaryota</taxon>
        <taxon>Fungi</taxon>
        <taxon>Dikarya</taxon>
        <taxon>Basidiomycota</taxon>
        <taxon>Agaricomycotina</taxon>
        <taxon>Agaricomycetes</taxon>
        <taxon>Agaricomycetidae</taxon>
        <taxon>Agaricales</taxon>
        <taxon>Pluteineae</taxon>
        <taxon>Pluteaceae</taxon>
        <taxon>Pluteus</taxon>
    </lineage>
</organism>
<sequence length="321" mass="35135">ISDFVRNTLSEWGSPGGVSVVVVRKTDLDSSRGGHDGLGWVVETKGYGNADLAGKVPITDSSLFSIGSNSKLVTAIATGLLISNESLTPRITWKTKLGSLIPEWQLVDPIAHQESTILDALSHRTGLLRHDLAYNKDDSIQTLFKRLRNLKPSASFRDIWQYNNIMYCAVSYLPSKLLPSHIPFARYVKEHLFDKLQMHDTTYSYDEVQATGRLVSGLAREHVDPANPFAPGITRVTPYWITTGGEDGNFMAGAGGVISSGKDLAIWLQMLLLGGVHPSTNETIVPEAVLDTISTGYSIPMGRRSVHHLRTAQSPTLTSHK</sequence>
<evidence type="ECO:0000313" key="2">
    <source>
        <dbReference type="Proteomes" id="UP000308600"/>
    </source>
</evidence>
<name>A0ACD3AU30_9AGAR</name>
<gene>
    <name evidence="1" type="ORF">BDN72DRAFT_768176</name>
</gene>
<keyword evidence="2" id="KW-1185">Reference proteome</keyword>